<accession>A0ABN2ZC67</accession>
<comment type="similarity">
    <text evidence="1">Belongs to the leucine-binding protein family.</text>
</comment>
<dbReference type="RefSeq" id="WP_344463570.1">
    <property type="nucleotide sequence ID" value="NZ_BAAANT010000010.1"/>
</dbReference>
<keyword evidence="6" id="KW-1185">Reference proteome</keyword>
<dbReference type="EMBL" id="BAAANT010000010">
    <property type="protein sequence ID" value="GAA2139944.1"/>
    <property type="molecule type" value="Genomic_DNA"/>
</dbReference>
<sequence>MRLTGTREDRPLPGGGRSGGQRRRHRTATALAAATVLLPALLATSACGGPADAAAGDGDVTVMTWAPSGTGAADRPGMTRLADAIGRRLDAKGGLNGHHVHVLTCNEHNTADGAAGCVQQALAAHVIAVVGSYSQYADSFMPALETAGIPYIGGYGLSLPEFSSPLSYPVAGGTPALVAGMGLQLVAAGCRTVSLIRPNTQAGDTLVGYLSGALTPSGVQLTDVKAPEKSNDYTGIAQQAIGDDRPGHCVSSALGSEPTSNLLDPYRRLGPKNTVFASVIGSVQQSVVDSTGGDAGPLNGAYATGWYPPEPSHVWDPLRDTILGYADGNAIDVSDPGVETTWVAYEVLRQAAGRVAPGTPLTAKTLRAVLDRGEPIETSGATPPLSWGMANMLPSADSPRLVNTSVTFQQVRGGRLAEQQNTFVDVRWVLAGGKPPA</sequence>
<evidence type="ECO:0000313" key="6">
    <source>
        <dbReference type="Proteomes" id="UP001422759"/>
    </source>
</evidence>
<protein>
    <submittedName>
        <fullName evidence="5">ABC transporter substrate-binding protein</fullName>
    </submittedName>
</protein>
<dbReference type="InterPro" id="IPR028082">
    <property type="entry name" value="Peripla_BP_I"/>
</dbReference>
<evidence type="ECO:0000256" key="2">
    <source>
        <dbReference type="ARBA" id="ARBA00022729"/>
    </source>
</evidence>
<evidence type="ECO:0000256" key="1">
    <source>
        <dbReference type="ARBA" id="ARBA00010062"/>
    </source>
</evidence>
<feature type="region of interest" description="Disordered" evidence="3">
    <location>
        <begin position="1"/>
        <end position="26"/>
    </location>
</feature>
<feature type="domain" description="Leucine-binding protein" evidence="4">
    <location>
        <begin position="68"/>
        <end position="378"/>
    </location>
</feature>
<evidence type="ECO:0000313" key="5">
    <source>
        <dbReference type="EMBL" id="GAA2139944.1"/>
    </source>
</evidence>
<dbReference type="Pfam" id="PF13458">
    <property type="entry name" value="Peripla_BP_6"/>
    <property type="match status" value="1"/>
</dbReference>
<reference evidence="5 6" key="1">
    <citation type="journal article" date="2019" name="Int. J. Syst. Evol. Microbiol.">
        <title>The Global Catalogue of Microorganisms (GCM) 10K type strain sequencing project: providing services to taxonomists for standard genome sequencing and annotation.</title>
        <authorList>
            <consortium name="The Broad Institute Genomics Platform"/>
            <consortium name="The Broad Institute Genome Sequencing Center for Infectious Disease"/>
            <person name="Wu L."/>
            <person name="Ma J."/>
        </authorList>
    </citation>
    <scope>NUCLEOTIDE SEQUENCE [LARGE SCALE GENOMIC DNA]</scope>
    <source>
        <strain evidence="5 6">JCM 14560</strain>
    </source>
</reference>
<dbReference type="InterPro" id="IPR028081">
    <property type="entry name" value="Leu-bd"/>
</dbReference>
<keyword evidence="2" id="KW-0732">Signal</keyword>
<dbReference type="Gene3D" id="3.40.50.2300">
    <property type="match status" value="2"/>
</dbReference>
<organism evidence="5 6">
    <name type="scientific">Kitasatospora kazusensis</name>
    <dbReference type="NCBI Taxonomy" id="407974"/>
    <lineage>
        <taxon>Bacteria</taxon>
        <taxon>Bacillati</taxon>
        <taxon>Actinomycetota</taxon>
        <taxon>Actinomycetes</taxon>
        <taxon>Kitasatosporales</taxon>
        <taxon>Streptomycetaceae</taxon>
        <taxon>Kitasatospora</taxon>
    </lineage>
</organism>
<feature type="compositionally biased region" description="Basic and acidic residues" evidence="3">
    <location>
        <begin position="1"/>
        <end position="11"/>
    </location>
</feature>
<name>A0ABN2ZC67_9ACTN</name>
<evidence type="ECO:0000259" key="4">
    <source>
        <dbReference type="Pfam" id="PF13458"/>
    </source>
</evidence>
<proteinExistence type="inferred from homology"/>
<dbReference type="SUPFAM" id="SSF53822">
    <property type="entry name" value="Periplasmic binding protein-like I"/>
    <property type="match status" value="1"/>
</dbReference>
<evidence type="ECO:0000256" key="3">
    <source>
        <dbReference type="SAM" id="MobiDB-lite"/>
    </source>
</evidence>
<comment type="caution">
    <text evidence="5">The sequence shown here is derived from an EMBL/GenBank/DDBJ whole genome shotgun (WGS) entry which is preliminary data.</text>
</comment>
<gene>
    <name evidence="5" type="ORF">GCM10009760_22710</name>
</gene>
<dbReference type="Proteomes" id="UP001422759">
    <property type="component" value="Unassembled WGS sequence"/>
</dbReference>